<organism evidence="1 2">
    <name type="scientific">Mycolicibacterium arenosum</name>
    <dbReference type="NCBI Taxonomy" id="2952157"/>
    <lineage>
        <taxon>Bacteria</taxon>
        <taxon>Bacillati</taxon>
        <taxon>Actinomycetota</taxon>
        <taxon>Actinomycetes</taxon>
        <taxon>Mycobacteriales</taxon>
        <taxon>Mycobacteriaceae</taxon>
        <taxon>Mycolicibacterium</taxon>
    </lineage>
</organism>
<proteinExistence type="predicted"/>
<dbReference type="RefSeq" id="WP_255065025.1">
    <property type="nucleotide sequence ID" value="NZ_JANDBD010000020.1"/>
</dbReference>
<sequence>MGTVNAFGDRLTFSGEVFINPSATRQWVSVKLFALSDDLDDRSALTAMIAHVRYRDSYAGTGDRDMVTSTAPTS</sequence>
<name>A0ABT1MC97_9MYCO</name>
<dbReference type="Proteomes" id="UP001651690">
    <property type="component" value="Unassembled WGS sequence"/>
</dbReference>
<accession>A0ABT1MC97</accession>
<evidence type="ECO:0000313" key="2">
    <source>
        <dbReference type="Proteomes" id="UP001651690"/>
    </source>
</evidence>
<gene>
    <name evidence="1" type="ORF">NM203_31890</name>
</gene>
<comment type="caution">
    <text evidence="1">The sequence shown here is derived from an EMBL/GenBank/DDBJ whole genome shotgun (WGS) entry which is preliminary data.</text>
</comment>
<protein>
    <submittedName>
        <fullName evidence="1">Uncharacterized protein</fullName>
    </submittedName>
</protein>
<keyword evidence="2" id="KW-1185">Reference proteome</keyword>
<reference evidence="1 2" key="1">
    <citation type="submission" date="2022-06" db="EMBL/GenBank/DDBJ databases">
        <title>Mycolicibacterium sp. CAU 1645 isolated from seawater.</title>
        <authorList>
            <person name="Kim W."/>
        </authorList>
    </citation>
    <scope>NUCLEOTIDE SEQUENCE [LARGE SCALE GENOMIC DNA]</scope>
    <source>
        <strain evidence="1 2">CAU 1645</strain>
    </source>
</reference>
<dbReference type="EMBL" id="JANDBD010000020">
    <property type="protein sequence ID" value="MCP9276793.1"/>
    <property type="molecule type" value="Genomic_DNA"/>
</dbReference>
<evidence type="ECO:0000313" key="1">
    <source>
        <dbReference type="EMBL" id="MCP9276793.1"/>
    </source>
</evidence>